<keyword evidence="1" id="KW-0732">Signal</keyword>
<proteinExistence type="predicted"/>
<keyword evidence="3" id="KW-1185">Reference proteome</keyword>
<evidence type="ECO:0000313" key="2">
    <source>
        <dbReference type="EMBL" id="QTD49538.1"/>
    </source>
</evidence>
<feature type="chain" id="PRO_5035279544" evidence="1">
    <location>
        <begin position="22"/>
        <end position="288"/>
    </location>
</feature>
<dbReference type="AlphaFoldDB" id="A0A8A4TL07"/>
<organism evidence="2 3">
    <name type="scientific">Sulfidibacter corallicola</name>
    <dbReference type="NCBI Taxonomy" id="2818388"/>
    <lineage>
        <taxon>Bacteria</taxon>
        <taxon>Pseudomonadati</taxon>
        <taxon>Acidobacteriota</taxon>
        <taxon>Holophagae</taxon>
        <taxon>Acanthopleuribacterales</taxon>
        <taxon>Acanthopleuribacteraceae</taxon>
        <taxon>Sulfidibacter</taxon>
    </lineage>
</organism>
<name>A0A8A4TL07_SULCO</name>
<accession>A0A8A4TL07</accession>
<dbReference type="KEGG" id="scor:J3U87_28460"/>
<sequence length="288" mass="32521">MKTRLLALLLCLGFTSMFTLAQEAGPPEEKPKPWKDTLDLSVVLSGGNTEAETWSLKNLYTYQWPRTQFKASAFAVRKELTEDNFTGLLQDDGSVIVEENSDTETLEEKYDVELTLEQQITGSWFWDVHAGWERDRFSGIDNRVDIHLGLGRYFVKTENRVFKATLAAGYTDEDPVVEDPAHDDGFSGFRAAYDWLIKFKPRGQFTQNFQASTNNDESDDLRMQLDTSVVNQFTRHIGLKAGLLMKYDNNPSLIPVSVFDGAGTQVDTIEVESDELDTVLTMSLSIAF</sequence>
<evidence type="ECO:0000313" key="3">
    <source>
        <dbReference type="Proteomes" id="UP000663929"/>
    </source>
</evidence>
<gene>
    <name evidence="2" type="ORF">J3U87_28460</name>
</gene>
<dbReference type="Pfam" id="PF04338">
    <property type="entry name" value="DUF481"/>
    <property type="match status" value="1"/>
</dbReference>
<evidence type="ECO:0000256" key="1">
    <source>
        <dbReference type="SAM" id="SignalP"/>
    </source>
</evidence>
<reference evidence="2" key="1">
    <citation type="submission" date="2021-03" db="EMBL/GenBank/DDBJ databases">
        <title>Acanthopleuribacteraceae sp. M133.</title>
        <authorList>
            <person name="Wang G."/>
        </authorList>
    </citation>
    <scope>NUCLEOTIDE SEQUENCE</scope>
    <source>
        <strain evidence="2">M133</strain>
    </source>
</reference>
<protein>
    <submittedName>
        <fullName evidence="2">DUF481 domain-containing protein</fullName>
    </submittedName>
</protein>
<dbReference type="Proteomes" id="UP000663929">
    <property type="component" value="Chromosome"/>
</dbReference>
<feature type="signal peptide" evidence="1">
    <location>
        <begin position="1"/>
        <end position="21"/>
    </location>
</feature>
<dbReference type="RefSeq" id="WP_237379169.1">
    <property type="nucleotide sequence ID" value="NZ_CP071793.1"/>
</dbReference>
<dbReference type="InterPro" id="IPR007433">
    <property type="entry name" value="DUF481"/>
</dbReference>
<dbReference type="EMBL" id="CP071793">
    <property type="protein sequence ID" value="QTD49538.1"/>
    <property type="molecule type" value="Genomic_DNA"/>
</dbReference>